<evidence type="ECO:0000313" key="3">
    <source>
        <dbReference type="EMBL" id="PXY03080.1"/>
    </source>
</evidence>
<keyword evidence="3" id="KW-0378">Hydrolase</keyword>
<dbReference type="InterPro" id="IPR000073">
    <property type="entry name" value="AB_hydrolase_1"/>
</dbReference>
<organism evidence="3 4">
    <name type="scientific">Marinifilum breve</name>
    <dbReference type="NCBI Taxonomy" id="2184082"/>
    <lineage>
        <taxon>Bacteria</taxon>
        <taxon>Pseudomonadati</taxon>
        <taxon>Bacteroidota</taxon>
        <taxon>Bacteroidia</taxon>
        <taxon>Marinilabiliales</taxon>
        <taxon>Marinifilaceae</taxon>
    </lineage>
</organism>
<evidence type="ECO:0000256" key="1">
    <source>
        <dbReference type="SAM" id="SignalP"/>
    </source>
</evidence>
<protein>
    <submittedName>
        <fullName evidence="3">Alpha/beta hydrolase</fullName>
    </submittedName>
</protein>
<name>A0A2V4A6W0_9BACT</name>
<dbReference type="Proteomes" id="UP000248079">
    <property type="component" value="Unassembled WGS sequence"/>
</dbReference>
<dbReference type="GO" id="GO:0004806">
    <property type="term" value="F:triacylglycerol lipase activity"/>
    <property type="evidence" value="ECO:0007669"/>
    <property type="project" value="TreeGrafter"/>
</dbReference>
<feature type="domain" description="AB hydrolase-1" evidence="2">
    <location>
        <begin position="57"/>
        <end position="164"/>
    </location>
</feature>
<dbReference type="RefSeq" id="WP_110359236.1">
    <property type="nucleotide sequence ID" value="NZ_QFLI01000001.1"/>
</dbReference>
<dbReference type="Pfam" id="PF00561">
    <property type="entry name" value="Abhydrolase_1"/>
    <property type="match status" value="1"/>
</dbReference>
<dbReference type="Gene3D" id="3.40.50.1820">
    <property type="entry name" value="alpha/beta hydrolase"/>
    <property type="match status" value="1"/>
</dbReference>
<dbReference type="PANTHER" id="PTHR43433:SF5">
    <property type="entry name" value="AB HYDROLASE-1 DOMAIN-CONTAINING PROTEIN"/>
    <property type="match status" value="1"/>
</dbReference>
<gene>
    <name evidence="3" type="ORF">DF185_03035</name>
</gene>
<dbReference type="AlphaFoldDB" id="A0A2V4A6W0"/>
<evidence type="ECO:0000259" key="2">
    <source>
        <dbReference type="Pfam" id="PF00561"/>
    </source>
</evidence>
<dbReference type="PANTHER" id="PTHR43433">
    <property type="entry name" value="HYDROLASE, ALPHA/BETA FOLD FAMILY PROTEIN"/>
    <property type="match status" value="1"/>
</dbReference>
<sequence>MKTIKYFFLTHFLVLIWGCCNVFSQNQYGNNPEAGKVLDVKESHVYYETYGDKNNQPLILIHGNSGSIAAMVHQIEYFKKEYFVIVGDNRTHGKSGDAKQLTYHLMAGDYISILDDLKLKNAFVLGQSDGGIIGLIMAMDYPNRVSKLISAVPNIQTGDDVIMEWELEFGENYRKLVDSMILANDTSRDWKKEKVHMDLMKKEPNIPFAELKKIKCPVLVMTSDDDIIKPRHILNIYEHIPNAQLFVMPGATHFMIRDEHELFNMMSDRFLSSSFKRPKSKEVLMELIGIN</sequence>
<keyword evidence="1" id="KW-0732">Signal</keyword>
<dbReference type="InterPro" id="IPR029058">
    <property type="entry name" value="AB_hydrolase_fold"/>
</dbReference>
<dbReference type="SUPFAM" id="SSF53474">
    <property type="entry name" value="alpha/beta-Hydrolases"/>
    <property type="match status" value="1"/>
</dbReference>
<dbReference type="GO" id="GO:0046503">
    <property type="term" value="P:glycerolipid catabolic process"/>
    <property type="evidence" value="ECO:0007669"/>
    <property type="project" value="TreeGrafter"/>
</dbReference>
<proteinExistence type="predicted"/>
<dbReference type="OrthoDB" id="2247630at2"/>
<feature type="signal peptide" evidence="1">
    <location>
        <begin position="1"/>
        <end position="24"/>
    </location>
</feature>
<accession>A0A2V4A6W0</accession>
<comment type="caution">
    <text evidence="3">The sequence shown here is derived from an EMBL/GenBank/DDBJ whole genome shotgun (WGS) entry which is preliminary data.</text>
</comment>
<reference evidence="3 4" key="1">
    <citation type="submission" date="2018-05" db="EMBL/GenBank/DDBJ databases">
        <title>Marinifilum breve JC075T sp. nov., a marine bacterium isolated from Yongle Blue Hole in the South China Sea.</title>
        <authorList>
            <person name="Fu T."/>
        </authorList>
    </citation>
    <scope>NUCLEOTIDE SEQUENCE [LARGE SCALE GENOMIC DNA]</scope>
    <source>
        <strain evidence="3 4">JC075</strain>
    </source>
</reference>
<evidence type="ECO:0000313" key="4">
    <source>
        <dbReference type="Proteomes" id="UP000248079"/>
    </source>
</evidence>
<dbReference type="EMBL" id="QFLI01000001">
    <property type="protein sequence ID" value="PXY03080.1"/>
    <property type="molecule type" value="Genomic_DNA"/>
</dbReference>
<dbReference type="InterPro" id="IPR050471">
    <property type="entry name" value="AB_hydrolase"/>
</dbReference>
<keyword evidence="4" id="KW-1185">Reference proteome</keyword>
<feature type="chain" id="PRO_5016172101" evidence="1">
    <location>
        <begin position="25"/>
        <end position="291"/>
    </location>
</feature>